<name>A0AC35UDD3_9BILA</name>
<proteinExistence type="predicted"/>
<evidence type="ECO:0000313" key="2">
    <source>
        <dbReference type="WBParaSite" id="RSKR_0001044650.1"/>
    </source>
</evidence>
<accession>A0AC35UDD3</accession>
<dbReference type="WBParaSite" id="RSKR_0001044650.1">
    <property type="protein sequence ID" value="RSKR_0001044650.1"/>
    <property type="gene ID" value="RSKR_0001044650"/>
</dbReference>
<dbReference type="Proteomes" id="UP000095286">
    <property type="component" value="Unplaced"/>
</dbReference>
<sequence>MDDNLYEVIIASEACIALFMNTSVFLLMHFKPKKYHNEYATILKWARLPEIFITLMIWPVLNVRFAFPHMAGANRGLCRFGGVMLCNYLTVITLATVHYIICPICVAYSMRFNIFVRKKHKYYRTRYEQVLHFYLWIVLPIAIVPPAYLYLLPEENKNFQGLALEVYNKFSKDGFVLVVYDKKPSGLAFKMIWISIVSEIGNMIFAFFYKYLAMKKALKIAMKQCRFDTAHLIKSNIFKLRIILLLPISLAVIPILIPLIVVTSLPEHLFGDYLIWSGYLCLPMVLIFFMASSINCIYQSYDFTNRNKTTVRNVGMSTAIIQNGSTNPIIR</sequence>
<protein>
    <submittedName>
        <fullName evidence="2">G_PROTEIN_RECEP_F1_2 domain-containing protein</fullName>
    </submittedName>
</protein>
<evidence type="ECO:0000313" key="1">
    <source>
        <dbReference type="Proteomes" id="UP000095286"/>
    </source>
</evidence>
<organism evidence="1 2">
    <name type="scientific">Rhabditophanes sp. KR3021</name>
    <dbReference type="NCBI Taxonomy" id="114890"/>
    <lineage>
        <taxon>Eukaryota</taxon>
        <taxon>Metazoa</taxon>
        <taxon>Ecdysozoa</taxon>
        <taxon>Nematoda</taxon>
        <taxon>Chromadorea</taxon>
        <taxon>Rhabditida</taxon>
        <taxon>Tylenchina</taxon>
        <taxon>Panagrolaimomorpha</taxon>
        <taxon>Strongyloidoidea</taxon>
        <taxon>Alloionematidae</taxon>
        <taxon>Rhabditophanes</taxon>
    </lineage>
</organism>
<reference evidence="2" key="1">
    <citation type="submission" date="2016-11" db="UniProtKB">
        <authorList>
            <consortium name="WormBaseParasite"/>
        </authorList>
    </citation>
    <scope>IDENTIFICATION</scope>
    <source>
        <strain evidence="2">KR3021</strain>
    </source>
</reference>